<dbReference type="EMBL" id="CP030862">
    <property type="protein sequence ID" value="AXE26821.1"/>
    <property type="molecule type" value="Genomic_DNA"/>
</dbReference>
<dbReference type="SUPFAM" id="SSF89372">
    <property type="entry name" value="Fucose-specific lectin"/>
    <property type="match status" value="2"/>
</dbReference>
<dbReference type="Gene3D" id="2.40.10.10">
    <property type="entry name" value="Trypsin-like serine proteases"/>
    <property type="match status" value="1"/>
</dbReference>
<dbReference type="Gene3D" id="2.120.10.70">
    <property type="entry name" value="Fucose-specific lectin"/>
    <property type="match status" value="2"/>
</dbReference>
<dbReference type="Pfam" id="PF00089">
    <property type="entry name" value="Trypsin"/>
    <property type="match status" value="1"/>
</dbReference>
<evidence type="ECO:0000256" key="1">
    <source>
        <dbReference type="SAM" id="SignalP"/>
    </source>
</evidence>
<name>A0A344U7F0_9ACTN</name>
<keyword evidence="4" id="KW-1185">Reference proteome</keyword>
<organism evidence="3 4">
    <name type="scientific">Streptomyces globosus</name>
    <dbReference type="NCBI Taxonomy" id="68209"/>
    <lineage>
        <taxon>Bacteria</taxon>
        <taxon>Bacillati</taxon>
        <taxon>Actinomycetota</taxon>
        <taxon>Actinomycetes</taxon>
        <taxon>Kitasatosporales</taxon>
        <taxon>Streptomycetaceae</taxon>
        <taxon>Streptomyces</taxon>
    </lineage>
</organism>
<keyword evidence="1" id="KW-0732">Signal</keyword>
<dbReference type="AlphaFoldDB" id="A0A344U7F0"/>
<reference evidence="3 4" key="1">
    <citation type="submission" date="2018-01" db="EMBL/GenBank/DDBJ databases">
        <title>Draft genome Sequence of streptomyces globosus LZH-48.</title>
        <authorList>
            <person name="Ran K."/>
            <person name="Li Z."/>
            <person name="Wei S."/>
            <person name="Dong R."/>
        </authorList>
    </citation>
    <scope>NUCLEOTIDE SEQUENCE [LARGE SCALE GENOMIC DNA]</scope>
    <source>
        <strain evidence="3 4">LZH-48</strain>
    </source>
</reference>
<dbReference type="InterPro" id="IPR051333">
    <property type="entry name" value="CLIP_Serine_Protease"/>
</dbReference>
<dbReference type="SUPFAM" id="SSF50494">
    <property type="entry name" value="Trypsin-like serine proteases"/>
    <property type="match status" value="1"/>
</dbReference>
<sequence length="816" mass="82938">MSAPPLRSARMTGLLVSATAVAAGLVSAGPAQAITGPEAQAAQHAYAAKLTIGDEANNRGCTGTLVDPRWVLTAASCFAATPGKPVPAGKPALKTTAVLGRQSHDIVEVSASASDRDVVLARLAAPVVDIAPVKLAGSAPAAGTEVTAAGFGRTKTEWVPGSLHTGTFTVNGSDATTLALTGKGTDAICKGDTGGPLLNAAGELVAVNSRSWQGGCLGTNAAETRTGAVSARADDLGAWIGQVTAPRNGDQVALLAGGGGTMWSQFGDLGYGEYGSSWSKVDGQDVSRVSTVRHGDAVRAYAIAGGHVHARDLDLATGRWSGWGQVPGNAAGAKDISAALVGDTVHVLIVGSDGNLYQQAADYRAGRWNNAWTAVGAVGLSHITSAATGTTVRVQGIGGGHVYGRDYDIRTGTWSPWGAVPGGVSGAVDISSSTVGNNVHVQIIGSDGGIWTQFGDYDNGRWNDTWTKVGGTGLTRISSIPSGSGVELYAVGGDGRISKASMNTATGKWSAFNEVQGSLTGASDVAAAVAVAPSKVTLAAAAGGTLFSQNGKLDTGTFGTEWANVGGATVTSLAAVDHGGVIRYVGVADGKVYDRTYDPRSRVWGSWTAIPGGATGVKDVSAAMISNVLYVQIIGSNGGLYTQIGDYNAGRWNDTWTPVAGSTGLTGIASVKAGPFVRLYGINGGKVYGRDFDSRSRTWTVWGELPGNLAGADDIAVSSIGHTVHVQAIASDGALYAQTGDYLAGSWKPAWNKIGGSGLTRITSTSAANNVHVYATDAAGKVQSTTLDSTLGFWTDWRAIPGTLAGPTDITATFTR</sequence>
<gene>
    <name evidence="3" type="ORF">C0216_28350</name>
</gene>
<dbReference type="InterPro" id="IPR043504">
    <property type="entry name" value="Peptidase_S1_PA_chymotrypsin"/>
</dbReference>
<feature type="chain" id="PRO_5016600982" description="Peptidase S1 domain-containing protein" evidence="1">
    <location>
        <begin position="34"/>
        <end position="816"/>
    </location>
</feature>
<evidence type="ECO:0000313" key="4">
    <source>
        <dbReference type="Proteomes" id="UP000252004"/>
    </source>
</evidence>
<dbReference type="InterPro" id="IPR001314">
    <property type="entry name" value="Peptidase_S1A"/>
</dbReference>
<protein>
    <recommendedName>
        <fullName evidence="2">Peptidase S1 domain-containing protein</fullName>
    </recommendedName>
</protein>
<dbReference type="InterPro" id="IPR001254">
    <property type="entry name" value="Trypsin_dom"/>
</dbReference>
<dbReference type="KEGG" id="sgz:C0216_28350"/>
<proteinExistence type="predicted"/>
<dbReference type="OrthoDB" id="9815928at2"/>
<dbReference type="PROSITE" id="PS50240">
    <property type="entry name" value="TRYPSIN_DOM"/>
    <property type="match status" value="1"/>
</dbReference>
<dbReference type="SMART" id="SM00020">
    <property type="entry name" value="Tryp_SPc"/>
    <property type="match status" value="1"/>
</dbReference>
<dbReference type="InterPro" id="IPR009003">
    <property type="entry name" value="Peptidase_S1_PA"/>
</dbReference>
<dbReference type="Proteomes" id="UP000252004">
    <property type="component" value="Chromosome"/>
</dbReference>
<feature type="signal peptide" evidence="1">
    <location>
        <begin position="1"/>
        <end position="33"/>
    </location>
</feature>
<dbReference type="GO" id="GO:0004252">
    <property type="term" value="F:serine-type endopeptidase activity"/>
    <property type="evidence" value="ECO:0007669"/>
    <property type="project" value="InterPro"/>
</dbReference>
<dbReference type="PANTHER" id="PTHR24260">
    <property type="match status" value="1"/>
</dbReference>
<evidence type="ECO:0000313" key="3">
    <source>
        <dbReference type="EMBL" id="AXE26821.1"/>
    </source>
</evidence>
<accession>A0A344U7F0</accession>
<feature type="domain" description="Peptidase S1" evidence="2">
    <location>
        <begin position="33"/>
        <end position="245"/>
    </location>
</feature>
<dbReference type="GO" id="GO:0006508">
    <property type="term" value="P:proteolysis"/>
    <property type="evidence" value="ECO:0007669"/>
    <property type="project" value="InterPro"/>
</dbReference>
<dbReference type="PRINTS" id="PR00722">
    <property type="entry name" value="CHYMOTRYPSIN"/>
</dbReference>
<dbReference type="RefSeq" id="WP_114057994.1">
    <property type="nucleotide sequence ID" value="NZ_CP030862.1"/>
</dbReference>
<evidence type="ECO:0000259" key="2">
    <source>
        <dbReference type="PROSITE" id="PS50240"/>
    </source>
</evidence>
<dbReference type="PANTHER" id="PTHR24260:SF136">
    <property type="entry name" value="GH08193P-RELATED"/>
    <property type="match status" value="1"/>
</dbReference>